<evidence type="ECO:0000256" key="11">
    <source>
        <dbReference type="ARBA" id="ARBA00047899"/>
    </source>
</evidence>
<feature type="domain" description="FATC" evidence="16">
    <location>
        <begin position="2803"/>
        <end position="2835"/>
    </location>
</feature>
<dbReference type="InterPro" id="IPR021668">
    <property type="entry name" value="TAN"/>
</dbReference>
<dbReference type="SUPFAM" id="SSF56112">
    <property type="entry name" value="Protein kinase-like (PK-like)"/>
    <property type="match status" value="1"/>
</dbReference>
<dbReference type="SMART" id="SM01343">
    <property type="entry name" value="FATC"/>
    <property type="match status" value="1"/>
</dbReference>
<dbReference type="GO" id="GO:0005634">
    <property type="term" value="C:nucleus"/>
    <property type="evidence" value="ECO:0007669"/>
    <property type="project" value="UniProtKB-SubCell"/>
</dbReference>
<organism evidence="17 18">
    <name type="scientific">Naegleria fowleri</name>
    <name type="common">Brain eating amoeba</name>
    <dbReference type="NCBI Taxonomy" id="5763"/>
    <lineage>
        <taxon>Eukaryota</taxon>
        <taxon>Discoba</taxon>
        <taxon>Heterolobosea</taxon>
        <taxon>Tetramitia</taxon>
        <taxon>Eutetramitia</taxon>
        <taxon>Vahlkampfiidae</taxon>
        <taxon>Naegleria</taxon>
    </lineage>
</organism>
<dbReference type="VEuPathDB" id="AmoebaDB:FDP41_008940"/>
<dbReference type="CDD" id="cd05171">
    <property type="entry name" value="PIKKc_ATM"/>
    <property type="match status" value="1"/>
</dbReference>
<dbReference type="GO" id="GO:0005524">
    <property type="term" value="F:ATP binding"/>
    <property type="evidence" value="ECO:0007669"/>
    <property type="project" value="UniProtKB-KW"/>
</dbReference>
<dbReference type="InterPro" id="IPR011009">
    <property type="entry name" value="Kinase-like_dom_sf"/>
</dbReference>
<proteinExistence type="inferred from homology"/>
<dbReference type="InterPro" id="IPR016024">
    <property type="entry name" value="ARM-type_fold"/>
</dbReference>
<dbReference type="EC" id="2.7.11.1" evidence="3 12"/>
<dbReference type="PROSITE" id="PS50290">
    <property type="entry name" value="PI3_4_KINASE_3"/>
    <property type="match status" value="1"/>
</dbReference>
<evidence type="ECO:0000256" key="7">
    <source>
        <dbReference type="ARBA" id="ARBA00022763"/>
    </source>
</evidence>
<dbReference type="GO" id="GO:0004674">
    <property type="term" value="F:protein serine/threonine kinase activity"/>
    <property type="evidence" value="ECO:0007669"/>
    <property type="project" value="UniProtKB-KW"/>
</dbReference>
<evidence type="ECO:0000256" key="13">
    <source>
        <dbReference type="SAM" id="MobiDB-lite"/>
    </source>
</evidence>
<dbReference type="PROSITE" id="PS00916">
    <property type="entry name" value="PI3_4_KINASE_2"/>
    <property type="match status" value="1"/>
</dbReference>
<dbReference type="InterPro" id="IPR014009">
    <property type="entry name" value="PIK_FAT"/>
</dbReference>
<dbReference type="InterPro" id="IPR018936">
    <property type="entry name" value="PI3/4_kinase_CS"/>
</dbReference>
<dbReference type="PROSITE" id="PS51189">
    <property type="entry name" value="FAT"/>
    <property type="match status" value="1"/>
</dbReference>
<evidence type="ECO:0000259" key="16">
    <source>
        <dbReference type="PROSITE" id="PS51190"/>
    </source>
</evidence>
<dbReference type="EMBL" id="VFQX01000066">
    <property type="protein sequence ID" value="KAF0972691.1"/>
    <property type="molecule type" value="Genomic_DNA"/>
</dbReference>
<dbReference type="Gene3D" id="3.30.1010.10">
    <property type="entry name" value="Phosphatidylinositol 3-kinase Catalytic Subunit, Chain A, domain 4"/>
    <property type="match status" value="1"/>
</dbReference>
<evidence type="ECO:0000313" key="17">
    <source>
        <dbReference type="EMBL" id="KAF0972691.1"/>
    </source>
</evidence>
<dbReference type="SMART" id="SM01342">
    <property type="entry name" value="TAN"/>
    <property type="match status" value="1"/>
</dbReference>
<dbReference type="InterPro" id="IPR003152">
    <property type="entry name" value="FATC_dom"/>
</dbReference>
<feature type="domain" description="FAT" evidence="15">
    <location>
        <begin position="1753"/>
        <end position="2361"/>
    </location>
</feature>
<dbReference type="InterPro" id="IPR000403">
    <property type="entry name" value="PI3/4_kinase_cat_dom"/>
</dbReference>
<keyword evidence="6 12" id="KW-0547">Nucleotide-binding</keyword>
<dbReference type="InterPro" id="IPR003151">
    <property type="entry name" value="PIK-rel_kinase_FAT"/>
</dbReference>
<dbReference type="PROSITE" id="PS51190">
    <property type="entry name" value="FATC"/>
    <property type="match status" value="1"/>
</dbReference>
<evidence type="ECO:0000256" key="2">
    <source>
        <dbReference type="ARBA" id="ARBA00010769"/>
    </source>
</evidence>
<evidence type="ECO:0000256" key="8">
    <source>
        <dbReference type="ARBA" id="ARBA00022777"/>
    </source>
</evidence>
<comment type="catalytic activity">
    <reaction evidence="11 12">
        <text>L-threonyl-[protein] + ATP = O-phospho-L-threonyl-[protein] + ADP + H(+)</text>
        <dbReference type="Rhea" id="RHEA:46608"/>
        <dbReference type="Rhea" id="RHEA-COMP:11060"/>
        <dbReference type="Rhea" id="RHEA-COMP:11605"/>
        <dbReference type="ChEBI" id="CHEBI:15378"/>
        <dbReference type="ChEBI" id="CHEBI:30013"/>
        <dbReference type="ChEBI" id="CHEBI:30616"/>
        <dbReference type="ChEBI" id="CHEBI:61977"/>
        <dbReference type="ChEBI" id="CHEBI:456216"/>
        <dbReference type="EC" id="2.7.11.1"/>
    </reaction>
</comment>
<dbReference type="Proteomes" id="UP000444721">
    <property type="component" value="Unassembled WGS sequence"/>
</dbReference>
<dbReference type="InterPro" id="IPR044107">
    <property type="entry name" value="PIKKc_ATM"/>
</dbReference>
<evidence type="ECO:0000256" key="1">
    <source>
        <dbReference type="ARBA" id="ARBA00004123"/>
    </source>
</evidence>
<sequence>MSSSVIKTIVDNLGSSKITERKRGITELRDFVSSNRNNLTILDDKQWSAIIKQHLLPCIETEIKAKSNKKTNTLKNDVALPTKQILLTLIEFSLSDDPEVDNADNARPYLIQAKTIKEIVQFILSNLNYDGESTNDDSDRRYTFGSASCDILKGMLRIRKYSSKITSDLFDELLQTFGDLLIACSSSQTDAAHYASCLPLLVQEYSREFSKDQIEKILALFEAYFKSKNNNYEKVQLHIIETLNTFCEKQALNKSVVLRKLANIICSSLLDIYLQTNSEHLKIEIFKFLHTILNLRYHDEDVVFEKDNLMKIYSVLKDSLNQTRFFSFNIKNLSTLEVDIKRKNRDIYFEFCTDCFYQVMLLQDTKEDSDSPPQNPREVEESPGSRKKRKMFSVKEEIVSVVSNDLLLDKEELSNWIRLLYTSINRYFAHFCGIFESLTSRLFYIMRERKVVDDVHTHILKIFRYFILKNDNISNSSWNGELLSLLIQLVKTECSYLLREVFSLLAIILEKVDNKIAYETDFNLQVLSSKYFKTSEFVCAESLHLLLCLYHLHQTKKKLLLFNDKPSIFKWIGKAFTLTDAVEKDCKCISFVLSNLIITGNSDRYDHFKKYMYDIYLNDYKSPRALYCLREMQKELYSSATDSVTLFTKNDMTSLFVESESMERLLEVFNLILKEDLKIVSQESKESICCKLCKLIDIVNTFLSMILENRFFTENRVFYKYYLDIQLTLIVNLKEAFKFGMGAPLWASLTEKLSQLPIKDVLLLIKEQDQIVYEWSKLSSDVLLTLVSEAIERLNQHSVSILKHSSQHDDIVMLDDDDEENGSTSLKKPEDKKFSRKLVSSIIKILQYSIRDVTSSLKETITKTLLELFDKSSEVFPKFEICDLLFHAGDEQLARIALEKIPREIGDNKSWTAVLRLLQSLDQHLYLHSDIVSEWDDLLISLTSIYEKGFFSTSSSIELSKCIVRAAISGKLPNMTSIAELALKFLEENNFMARLEISKNCAVFQKYLEKETIEKLLYRLIENSSEVGMVRSALLTLTCLASNTDYPLNTIFKIMNYYSNDSFVDRYFAKQSLTYLSNNLQFSDINQLFMNNCRYFILEWMKSNKNIDNMPLDLLGYSSLSDLVQTNAQDIFPIVFVHSEDKGLLETLCSSMNMNLKDGISKYFCYIFSYCYAIYTMDSNRGKVLIETKLRGILGASMDAILRSSNSITDIVIELLLLMSDNADNTLCFSSSIIKKGVESLAKLLSPKENLNLEKFLKASKPRIHIILLNLYELITSKAYPIDRRFFILKTFIDEFLGANIYSPFVFRTLINMLLSSTEIEFPKAVEKTCSLLQVILVHHLNTTNNEAKMELYKSIPKIRNKMVDLITSGCPTSLPNIILELLFRSQNLADILKNLEPFPNLPIFNQLNEMHVKIQGQTLQVSVQMDNFIRSENISVFSIRHISKALRENRKYILDVLNQNNQISQQGDWLVTKLISKLYNICSGDYPVEWKEEAVIALGEVGLIQNIDRLKMHDKSLVDEIDINKNSPQRQTEIIINSKMKIFSFICSYLTDPDINIIKVASNTINNILQTKEGKEICSRFIDAATQSCLEPFINNTDPFVLLPHVLAQKASTSSSTQYEPMSDNLYDTSNKTHDEWVRAVTKSLLSNGVTDPILVRCSELCGEKTAFAEFLFMLAVFDISLGERGKEFSKALSLLLKKHVFESAYSKKETIVLLMNTLDLLHRNYRFVSMNSKKKLKPNTSKCFLCMDYLTIAKAASRAGMHFSALMFSEFFYEKDNVLTLIDKKPMEFEEQAEESQKLLLSLYNAIDDPDGIYGVTKSYGIESKTLLCSKEGEWSNALGLYDSTVLEGRPQSLIGVFDSMKNLGLDRISSIIMKGSSHDEMMQNLELREQYFENLWKTISLDNLEKHPPSIHLGFNETIYNLLYSIAKGDSSHFDLTLQTYRKHLSQSINSTSNMQSTLAKLQSLSELEKAWNIKWTDRKQIVERIPKDEDLALFKGSIGIRNDSFFNVETVLNVRTSIFKILNLGQGLMEHQCAIVSLARKEGQDQLATNLVSQLTTTTNKDLPLFIIQEAKNLYKKGDKTEAISILKFLVQRAAKVEELEKQRQPVADKELVVKLKALYTKAIYLLGRWSGETSTETYDTIVQFLTTAIHRHDNKAKAYYQLGKYYDSAYQNIERKENSEESKSYRELFEENKVLLAQYMKKRQEFRNDKEIPQDFKSKLSYLQKIIELDQKDQENITIRKQTYRQGVLTNFISATILSNNYDLVIIPRILNIWYSNSNDPSVNHYIYQTTVGAQKNAAIVPPYKFVPLFYQIASRLAYYEDPIHSFNSAVQHLLYKIALSHPYHTLPLLIQIKNGDQKNQIITKAAPIKPDPLKIKSACEIISRLAKDIHPIVQSYTTLMDAIIQLAFLELSPEQKRNQSSSHKLSTQLLISKITSLSIPVLTADIPIISSGDYNMPTLPCIQGFANTFSLAGGLNLPKIITCIASNGSKYRQLVKGNDDMRQDHVIEQLFGVVNQLLAKEKDTRKRKLLVRTYKVIPTSPTSGILGFVENTQPLATILVGTNEDPNNCLHAKYRPNDISNNECRSRMGALEKQRAKTDIRIQEFKKICEQFKPVFHHFFLSQFPNPSDWFEKRQAYTKSVATISMVGYVIGLGDRHASNILIDQQSGEAVHIDLGICFEQGKYLPIPEIVPFRLTRDIIDGFGVCGVEGTFKNSCYATMNVLRNNMEALSLVVEVFLRDPLYKWALSPLEAMNYQTSKDKRIMPTQNTGEGNKNNRDAERALLRLREKLLGQEEGYMFGVKGQVNKLIADASSLENLALMFHGWAPFL</sequence>
<dbReference type="GO" id="GO:0006281">
    <property type="term" value="P:DNA repair"/>
    <property type="evidence" value="ECO:0007669"/>
    <property type="project" value="InterPro"/>
</dbReference>
<comment type="subcellular location">
    <subcellularLocation>
        <location evidence="1 12">Nucleus</location>
    </subcellularLocation>
</comment>
<dbReference type="OrthoDB" id="381190at2759"/>
<dbReference type="InterPro" id="IPR038980">
    <property type="entry name" value="ATM_plant"/>
</dbReference>
<evidence type="ECO:0000256" key="3">
    <source>
        <dbReference type="ARBA" id="ARBA00012513"/>
    </source>
</evidence>
<feature type="domain" description="PI3K/PI4K catalytic" evidence="14">
    <location>
        <begin position="2471"/>
        <end position="2795"/>
    </location>
</feature>
<keyword evidence="10 12" id="KW-0539">Nucleus</keyword>
<evidence type="ECO:0000256" key="12">
    <source>
        <dbReference type="RuleBase" id="RU365027"/>
    </source>
</evidence>
<dbReference type="VEuPathDB" id="AmoebaDB:NfTy_047530"/>
<evidence type="ECO:0000256" key="5">
    <source>
        <dbReference type="ARBA" id="ARBA00022679"/>
    </source>
</evidence>
<evidence type="ECO:0000256" key="10">
    <source>
        <dbReference type="ARBA" id="ARBA00023242"/>
    </source>
</evidence>
<dbReference type="RefSeq" id="XP_044557405.1">
    <property type="nucleotide sequence ID" value="XM_044712846.1"/>
</dbReference>
<dbReference type="Pfam" id="PF02259">
    <property type="entry name" value="FAT"/>
    <property type="match status" value="1"/>
</dbReference>
<comment type="similarity">
    <text evidence="2 12">Belongs to the PI3/PI4-kinase family. ATM subfamily.</text>
</comment>
<protein>
    <recommendedName>
        <fullName evidence="3 12">non-specific serine/threonine protein kinase</fullName>
        <ecNumber evidence="3 12">2.7.11.1</ecNumber>
    </recommendedName>
</protein>
<dbReference type="Pfam" id="PF11640">
    <property type="entry name" value="TAN"/>
    <property type="match status" value="1"/>
</dbReference>
<dbReference type="Pfam" id="PF00454">
    <property type="entry name" value="PI3_PI4_kinase"/>
    <property type="match status" value="1"/>
</dbReference>
<evidence type="ECO:0000259" key="14">
    <source>
        <dbReference type="PROSITE" id="PS50290"/>
    </source>
</evidence>
<keyword evidence="18" id="KW-1185">Reference proteome</keyword>
<dbReference type="VEuPathDB" id="AmoebaDB:NF0077550"/>
<name>A0A6A5BDM9_NAEFO</name>
<dbReference type="SUPFAM" id="SSF48371">
    <property type="entry name" value="ARM repeat"/>
    <property type="match status" value="1"/>
</dbReference>
<evidence type="ECO:0000256" key="9">
    <source>
        <dbReference type="ARBA" id="ARBA00022840"/>
    </source>
</evidence>
<keyword evidence="9 12" id="KW-0067">ATP-binding</keyword>
<dbReference type="PANTHER" id="PTHR37079">
    <property type="entry name" value="SERINE/THREONINE-PROTEIN KINASE ATM"/>
    <property type="match status" value="1"/>
</dbReference>
<gene>
    <name evidence="17" type="ORF">FDP41_008940</name>
</gene>
<accession>A0A6A5BDM9</accession>
<evidence type="ECO:0000256" key="6">
    <source>
        <dbReference type="ARBA" id="ARBA00022741"/>
    </source>
</evidence>
<reference evidence="17 18" key="1">
    <citation type="journal article" date="2019" name="Sci. Rep.">
        <title>Nanopore sequencing improves the draft genome of the human pathogenic amoeba Naegleria fowleri.</title>
        <authorList>
            <person name="Liechti N."/>
            <person name="Schurch N."/>
            <person name="Bruggmann R."/>
            <person name="Wittwer M."/>
        </authorList>
    </citation>
    <scope>NUCLEOTIDE SEQUENCE [LARGE SCALE GENOMIC DNA]</scope>
    <source>
        <strain evidence="17 18">ATCC 30894</strain>
    </source>
</reference>
<feature type="region of interest" description="Disordered" evidence="13">
    <location>
        <begin position="366"/>
        <end position="388"/>
    </location>
</feature>
<dbReference type="PROSITE" id="PS00915">
    <property type="entry name" value="PI3_4_KINASE_1"/>
    <property type="match status" value="1"/>
</dbReference>
<keyword evidence="7 12" id="KW-0227">DNA damage</keyword>
<evidence type="ECO:0000313" key="18">
    <source>
        <dbReference type="Proteomes" id="UP000444721"/>
    </source>
</evidence>
<dbReference type="GeneID" id="68116157"/>
<dbReference type="Pfam" id="PF02260">
    <property type="entry name" value="FATC"/>
    <property type="match status" value="1"/>
</dbReference>
<dbReference type="Gene3D" id="1.10.1070.11">
    <property type="entry name" value="Phosphatidylinositol 3-/4-kinase, catalytic domain"/>
    <property type="match status" value="1"/>
</dbReference>
<keyword evidence="8 12" id="KW-0418">Kinase</keyword>
<evidence type="ECO:0000259" key="15">
    <source>
        <dbReference type="PROSITE" id="PS51189"/>
    </source>
</evidence>
<keyword evidence="4 12" id="KW-0723">Serine/threonine-protein kinase</keyword>
<dbReference type="PANTHER" id="PTHR37079:SF4">
    <property type="entry name" value="SERINE_THREONINE-PROTEIN KINASE ATM"/>
    <property type="match status" value="1"/>
</dbReference>
<comment type="caution">
    <text evidence="17">The sequence shown here is derived from an EMBL/GenBank/DDBJ whole genome shotgun (WGS) entry which is preliminary data.</text>
</comment>
<evidence type="ECO:0000256" key="4">
    <source>
        <dbReference type="ARBA" id="ARBA00022527"/>
    </source>
</evidence>
<dbReference type="InterPro" id="IPR036940">
    <property type="entry name" value="PI3/4_kinase_cat_sf"/>
</dbReference>
<keyword evidence="5 12" id="KW-0808">Transferase</keyword>
<dbReference type="SMART" id="SM00146">
    <property type="entry name" value="PI3Kc"/>
    <property type="match status" value="1"/>
</dbReference>